<sequence>MKACHPKFLVIICLLVKCNAENIAEANDINAGCYSGNGVKGDELSTAEDNMALIHKRITTYSGIDNFCEGYRDWDDPKSYAETIVKLCENEDITVQPVTSSEITKLISQLKKRKSGDVNGLTLEHLIYGGIALIDFLTTLIKNICYTKHVPDTIKKELLTPVHKKDKDPTIPSNYRGITCKVLEICVRARIEGTLNKQHNRLQKGFTKGASSINIGLLITEAINEAKDNNEKLILITLDAEKAFDVIDHILFWKLYHQGITGPTWLLIKELYRNTSTQVKSEECISQAFTNEQGVKHGVQFYKAYNKNIPDTLEATNIGFKIGTNYLGCPTCADDIMLCATSEQDASIQLRIIESCTKNDRVKINSKKTEILLINKKNTESNLELFNEKISEKTNHKASEY</sequence>
<dbReference type="Pfam" id="PF00078">
    <property type="entry name" value="RVT_1"/>
    <property type="match status" value="1"/>
</dbReference>
<dbReference type="InterPro" id="IPR000477">
    <property type="entry name" value="RT_dom"/>
</dbReference>
<keyword evidence="4" id="KW-1185">Reference proteome</keyword>
<reference evidence="3" key="1">
    <citation type="submission" date="2018-11" db="EMBL/GenBank/DDBJ databases">
        <authorList>
            <person name="Alioto T."/>
            <person name="Alioto T."/>
        </authorList>
    </citation>
    <scope>NUCLEOTIDE SEQUENCE</scope>
</reference>
<evidence type="ECO:0000313" key="4">
    <source>
        <dbReference type="Proteomes" id="UP000596742"/>
    </source>
</evidence>
<feature type="chain" id="PRO_5032612552" description="Reverse transcriptase domain-containing protein" evidence="1">
    <location>
        <begin position="21"/>
        <end position="401"/>
    </location>
</feature>
<dbReference type="PANTHER" id="PTHR19446">
    <property type="entry name" value="REVERSE TRANSCRIPTASES"/>
    <property type="match status" value="1"/>
</dbReference>
<comment type="caution">
    <text evidence="3">The sequence shown here is derived from an EMBL/GenBank/DDBJ whole genome shotgun (WGS) entry which is preliminary data.</text>
</comment>
<organism evidence="3 4">
    <name type="scientific">Mytilus galloprovincialis</name>
    <name type="common">Mediterranean mussel</name>
    <dbReference type="NCBI Taxonomy" id="29158"/>
    <lineage>
        <taxon>Eukaryota</taxon>
        <taxon>Metazoa</taxon>
        <taxon>Spiralia</taxon>
        <taxon>Lophotrochozoa</taxon>
        <taxon>Mollusca</taxon>
        <taxon>Bivalvia</taxon>
        <taxon>Autobranchia</taxon>
        <taxon>Pteriomorphia</taxon>
        <taxon>Mytilida</taxon>
        <taxon>Mytiloidea</taxon>
        <taxon>Mytilidae</taxon>
        <taxon>Mytilinae</taxon>
        <taxon>Mytilus</taxon>
    </lineage>
</organism>
<feature type="signal peptide" evidence="1">
    <location>
        <begin position="1"/>
        <end position="20"/>
    </location>
</feature>
<feature type="domain" description="Reverse transcriptase" evidence="2">
    <location>
        <begin position="163"/>
        <end position="373"/>
    </location>
</feature>
<keyword evidence="1" id="KW-0732">Signal</keyword>
<evidence type="ECO:0000259" key="2">
    <source>
        <dbReference type="Pfam" id="PF00078"/>
    </source>
</evidence>
<gene>
    <name evidence="3" type="ORF">MGAL_10B023737</name>
</gene>
<dbReference type="OrthoDB" id="1293503at2759"/>
<name>A0A8B6HJN8_MYTGA</name>
<proteinExistence type="predicted"/>
<protein>
    <recommendedName>
        <fullName evidence="2">Reverse transcriptase domain-containing protein</fullName>
    </recommendedName>
</protein>
<evidence type="ECO:0000256" key="1">
    <source>
        <dbReference type="SAM" id="SignalP"/>
    </source>
</evidence>
<dbReference type="AlphaFoldDB" id="A0A8B6HJN8"/>
<dbReference type="Proteomes" id="UP000596742">
    <property type="component" value="Unassembled WGS sequence"/>
</dbReference>
<dbReference type="EMBL" id="UYJE01010124">
    <property type="protein sequence ID" value="VDI79955.1"/>
    <property type="molecule type" value="Genomic_DNA"/>
</dbReference>
<accession>A0A8B6HJN8</accession>
<evidence type="ECO:0000313" key="3">
    <source>
        <dbReference type="EMBL" id="VDI79955.1"/>
    </source>
</evidence>